<dbReference type="EMBL" id="CP053418">
    <property type="protein sequence ID" value="QJW83846.1"/>
    <property type="molecule type" value="Genomic_DNA"/>
</dbReference>
<dbReference type="InterPro" id="IPR008920">
    <property type="entry name" value="TF_FadR/GntR_C"/>
</dbReference>
<keyword evidence="3" id="KW-0238">DNA-binding</keyword>
<dbReference type="Proteomes" id="UP000500826">
    <property type="component" value="Chromosome"/>
</dbReference>
<dbReference type="Gene3D" id="1.20.120.530">
    <property type="entry name" value="GntR ligand-binding domain-like"/>
    <property type="match status" value="1"/>
</dbReference>
<dbReference type="Gene3D" id="3.40.190.10">
    <property type="entry name" value="Periplasmic binding protein-like II"/>
    <property type="match status" value="1"/>
</dbReference>
<reference evidence="6 7" key="1">
    <citation type="submission" date="2020-05" db="EMBL/GenBank/DDBJ databases">
        <title>Ramlibacter rhizophilus sp. nov., isolated from rhizosphere soil of national flower Mugunghwa from South Korea.</title>
        <authorList>
            <person name="Zheng-Fei Y."/>
            <person name="Huan T."/>
        </authorList>
    </citation>
    <scope>NUCLEOTIDE SEQUENCE [LARGE SCALE GENOMIC DNA]</scope>
    <source>
        <strain evidence="6 7">H242</strain>
    </source>
</reference>
<keyword evidence="7" id="KW-1185">Reference proteome</keyword>
<dbReference type="Gene3D" id="3.40.190.150">
    <property type="entry name" value="Bordetella uptake gene, domain 1"/>
    <property type="match status" value="1"/>
</dbReference>
<dbReference type="CDD" id="cd13578">
    <property type="entry name" value="PBP2_Bug27"/>
    <property type="match status" value="1"/>
</dbReference>
<dbReference type="SUPFAM" id="SSF46785">
    <property type="entry name" value="Winged helix' DNA-binding domain"/>
    <property type="match status" value="1"/>
</dbReference>
<sequence>MPLPRTSLSDLTYETLKERILDQKLAPGERLNIDALTRSLGVSSSPVREALVRLEAEKLVVLELYAGYTVAPHPTRDYLVKLYDFRILLEGHCARVGAARRDPATLAVLQALVKRMAGTKRPGTQYREYKKLGQADAQFHQAIVDSAGNEVLSEVYASKQTHLLMSRLFRDRPDAGSPAAVVMEEHREVLAAYEAGDGAMAGQALVAHRNAAAPACWVDRACRSRHTRFTKRIFMNDPRILTRRRWLANTGLAGLALSPRLPAHAQDAWPTRPLRLVVPFAPGGSSEIVARALAGEMGKTIGQNVFVDNKPGAAGNIAMQEVANAGDGHTLVLGHIGTLAVNPYIFARLPYDAEKDFAPISLTAKVPSLYVVHPDLPVKDLKEFVAYAKAKPGQLNYGSAGNGSAGHPAMEYLKMASGTFLLHVPYRGTGPMLTDLMAGRLHAASVGAPALLQFIKAGKLRCIATGTSVRLPQLPDVPTVAEQGYKGFEMTQWYGLMAPSRLPQAHIDKLEAEAIKATRSKIVTEKLGQETAIAVGSTRAEFATFIRQEQARWKPVIARAQIKPEGT</sequence>
<evidence type="ECO:0000256" key="1">
    <source>
        <dbReference type="ARBA" id="ARBA00006987"/>
    </source>
</evidence>
<organism evidence="6 7">
    <name type="scientific">Ramlibacter terrae</name>
    <dbReference type="NCBI Taxonomy" id="2732511"/>
    <lineage>
        <taxon>Bacteria</taxon>
        <taxon>Pseudomonadati</taxon>
        <taxon>Pseudomonadota</taxon>
        <taxon>Betaproteobacteria</taxon>
        <taxon>Burkholderiales</taxon>
        <taxon>Comamonadaceae</taxon>
        <taxon>Ramlibacter</taxon>
    </lineage>
</organism>
<dbReference type="InterPro" id="IPR005064">
    <property type="entry name" value="BUG"/>
</dbReference>
<dbReference type="Gene3D" id="1.10.10.10">
    <property type="entry name" value="Winged helix-like DNA-binding domain superfamily/Winged helix DNA-binding domain"/>
    <property type="match status" value="1"/>
</dbReference>
<dbReference type="InterPro" id="IPR000524">
    <property type="entry name" value="Tscrpt_reg_HTH_GntR"/>
</dbReference>
<dbReference type="SMART" id="SM00895">
    <property type="entry name" value="FCD"/>
    <property type="match status" value="1"/>
</dbReference>
<evidence type="ECO:0000256" key="2">
    <source>
        <dbReference type="ARBA" id="ARBA00023015"/>
    </source>
</evidence>
<comment type="similarity">
    <text evidence="1">Belongs to the UPF0065 (bug) family.</text>
</comment>
<keyword evidence="4" id="KW-0804">Transcription</keyword>
<dbReference type="Pfam" id="PF07729">
    <property type="entry name" value="FCD"/>
    <property type="match status" value="1"/>
</dbReference>
<evidence type="ECO:0000259" key="5">
    <source>
        <dbReference type="PROSITE" id="PS50949"/>
    </source>
</evidence>
<evidence type="ECO:0000313" key="7">
    <source>
        <dbReference type="Proteomes" id="UP000500826"/>
    </source>
</evidence>
<dbReference type="SUPFAM" id="SSF53850">
    <property type="entry name" value="Periplasmic binding protein-like II"/>
    <property type="match status" value="1"/>
</dbReference>
<name>A0ABX6P178_9BURK</name>
<gene>
    <name evidence="6" type="ORF">HK414_06995</name>
</gene>
<feature type="domain" description="HTH gntR-type" evidence="5">
    <location>
        <begin position="6"/>
        <end position="73"/>
    </location>
</feature>
<dbReference type="PROSITE" id="PS50949">
    <property type="entry name" value="HTH_GNTR"/>
    <property type="match status" value="1"/>
</dbReference>
<proteinExistence type="inferred from homology"/>
<dbReference type="CDD" id="cd07377">
    <property type="entry name" value="WHTH_GntR"/>
    <property type="match status" value="1"/>
</dbReference>
<dbReference type="InterPro" id="IPR036390">
    <property type="entry name" value="WH_DNA-bd_sf"/>
</dbReference>
<dbReference type="Pfam" id="PF03401">
    <property type="entry name" value="TctC"/>
    <property type="match status" value="1"/>
</dbReference>
<dbReference type="InterPro" id="IPR042100">
    <property type="entry name" value="Bug_dom1"/>
</dbReference>
<reference evidence="6 7" key="2">
    <citation type="submission" date="2020-05" db="EMBL/GenBank/DDBJ databases">
        <authorList>
            <person name="Khan S.A."/>
            <person name="Jeon C.O."/>
            <person name="Chun B.H."/>
        </authorList>
    </citation>
    <scope>NUCLEOTIDE SEQUENCE [LARGE SCALE GENOMIC DNA]</scope>
    <source>
        <strain evidence="6 7">H242</strain>
    </source>
</reference>
<dbReference type="SMART" id="SM00345">
    <property type="entry name" value="HTH_GNTR"/>
    <property type="match status" value="1"/>
</dbReference>
<dbReference type="InterPro" id="IPR011711">
    <property type="entry name" value="GntR_C"/>
</dbReference>
<evidence type="ECO:0000256" key="4">
    <source>
        <dbReference type="ARBA" id="ARBA00023163"/>
    </source>
</evidence>
<dbReference type="PANTHER" id="PTHR42928">
    <property type="entry name" value="TRICARBOXYLATE-BINDING PROTEIN"/>
    <property type="match status" value="1"/>
</dbReference>
<dbReference type="InterPro" id="IPR036388">
    <property type="entry name" value="WH-like_DNA-bd_sf"/>
</dbReference>
<evidence type="ECO:0000313" key="6">
    <source>
        <dbReference type="EMBL" id="QJW83846.1"/>
    </source>
</evidence>
<dbReference type="Pfam" id="PF00392">
    <property type="entry name" value="GntR"/>
    <property type="match status" value="1"/>
</dbReference>
<dbReference type="SUPFAM" id="SSF48008">
    <property type="entry name" value="GntR ligand-binding domain-like"/>
    <property type="match status" value="1"/>
</dbReference>
<evidence type="ECO:0000256" key="3">
    <source>
        <dbReference type="ARBA" id="ARBA00023125"/>
    </source>
</evidence>
<accession>A0ABX6P178</accession>
<protein>
    <submittedName>
        <fullName evidence="6">FCD domain-containing protein</fullName>
    </submittedName>
</protein>
<keyword evidence="2" id="KW-0805">Transcription regulation</keyword>
<dbReference type="PANTHER" id="PTHR42928:SF5">
    <property type="entry name" value="BLR1237 PROTEIN"/>
    <property type="match status" value="1"/>
</dbReference>